<comment type="caution">
    <text evidence="1">The sequence shown here is derived from an EMBL/GenBank/DDBJ whole genome shotgun (WGS) entry which is preliminary data.</text>
</comment>
<keyword evidence="2" id="KW-1185">Reference proteome</keyword>
<reference evidence="1 2" key="1">
    <citation type="submission" date="2018-07" db="EMBL/GenBank/DDBJ databases">
        <title>Freshwater and sediment microbial communities from various areas in North America, analyzing microbe dynamics in response to fracking.</title>
        <authorList>
            <person name="Lamendella R."/>
        </authorList>
    </citation>
    <scope>NUCLEOTIDE SEQUENCE [LARGE SCALE GENOMIC DNA]</scope>
    <source>
        <strain evidence="1 2">160A</strain>
    </source>
</reference>
<proteinExistence type="predicted"/>
<organism evidence="1 2">
    <name type="scientific">Marinilabilia salmonicolor</name>
    <dbReference type="NCBI Taxonomy" id="989"/>
    <lineage>
        <taxon>Bacteria</taxon>
        <taxon>Pseudomonadati</taxon>
        <taxon>Bacteroidota</taxon>
        <taxon>Bacteroidia</taxon>
        <taxon>Marinilabiliales</taxon>
        <taxon>Marinilabiliaceae</taxon>
        <taxon>Marinilabilia</taxon>
    </lineage>
</organism>
<evidence type="ECO:0000313" key="2">
    <source>
        <dbReference type="Proteomes" id="UP000252733"/>
    </source>
</evidence>
<dbReference type="Proteomes" id="UP000252733">
    <property type="component" value="Unassembled WGS sequence"/>
</dbReference>
<sequence length="417" mass="47940">MKEDIFNVFPYSLQCFTAEAREGLNLPPEYVLSSILYAASTAIGNTHQVRVKNGWFEGTNLFIAIVGETGTSKSHAISLAIKPLLKKNQEFYNIYTEKLKEYERYSKSKDNEEETFIERPQLQQLIVDDATLEAIYRIHHNNPKGIGVYYDELIGWFHNMGKYNKGSDQEIWLKIWSRKPVIVNRVSSIPISLMSPHISVIGGIQTKLLGELFKDNRDRNGFLERILFVKPSNSAKGCFPENDMPLSVLENYSQLINRLLDLQLSSPDQISIQPFIIELSSQARQLYKEYFNRNAAIVNSRNTDEKLKGFYPKIDTYTIRFSLILQLLYWVCGEEGKERISLRAMEGAITLANYFIQNANSVIESLEQPGELTNEHRKMLAHELYLKDNMSLREIGNIVGLSHETIRSYVNRFANDS</sequence>
<dbReference type="EMBL" id="QPIZ01000007">
    <property type="protein sequence ID" value="RCW36753.1"/>
    <property type="molecule type" value="Genomic_DNA"/>
</dbReference>
<dbReference type="Pfam" id="PF13148">
    <property type="entry name" value="DUF3987"/>
    <property type="match status" value="1"/>
</dbReference>
<accession>A0A368V7H1</accession>
<gene>
    <name evidence="1" type="ORF">DFO77_10744</name>
</gene>
<protein>
    <submittedName>
        <fullName evidence="1">Uncharacterized protein DUF3987</fullName>
    </submittedName>
</protein>
<dbReference type="RefSeq" id="WP_114436754.1">
    <property type="nucleotide sequence ID" value="NZ_QPIZ01000007.1"/>
</dbReference>
<name>A0A368V7H1_9BACT</name>
<evidence type="ECO:0000313" key="1">
    <source>
        <dbReference type="EMBL" id="RCW36753.1"/>
    </source>
</evidence>
<dbReference type="AlphaFoldDB" id="A0A368V7H1"/>
<dbReference type="InterPro" id="IPR025048">
    <property type="entry name" value="DUF3987"/>
</dbReference>